<dbReference type="EMBL" id="JAKMXF010000355">
    <property type="protein sequence ID" value="KAI6646355.1"/>
    <property type="molecule type" value="Genomic_DNA"/>
</dbReference>
<dbReference type="GO" id="GO:0005744">
    <property type="term" value="C:TIM23 mitochondrial import inner membrane translocase complex"/>
    <property type="evidence" value="ECO:0007669"/>
    <property type="project" value="InterPro"/>
</dbReference>
<proteinExistence type="inferred from homology"/>
<dbReference type="InterPro" id="IPR005341">
    <property type="entry name" value="Tim16"/>
</dbReference>
<keyword evidence="6" id="KW-0811">Translocation</keyword>
<dbReference type="Pfam" id="PF03656">
    <property type="entry name" value="Pam16"/>
    <property type="match status" value="1"/>
</dbReference>
<keyword evidence="7" id="KW-0496">Mitochondrion</keyword>
<keyword evidence="4" id="KW-0999">Mitochondrion inner membrane</keyword>
<evidence type="ECO:0000256" key="4">
    <source>
        <dbReference type="ARBA" id="ARBA00022792"/>
    </source>
</evidence>
<evidence type="ECO:0000256" key="2">
    <source>
        <dbReference type="ARBA" id="ARBA00008817"/>
    </source>
</evidence>
<dbReference type="GO" id="GO:0030150">
    <property type="term" value="P:protein import into mitochondrial matrix"/>
    <property type="evidence" value="ECO:0007669"/>
    <property type="project" value="InterPro"/>
</dbReference>
<evidence type="ECO:0000313" key="9">
    <source>
        <dbReference type="EMBL" id="KAI6646355.1"/>
    </source>
</evidence>
<keyword evidence="5" id="KW-0653">Protein transport</keyword>
<dbReference type="InterPro" id="IPR036869">
    <property type="entry name" value="J_dom_sf"/>
</dbReference>
<evidence type="ECO:0000256" key="6">
    <source>
        <dbReference type="ARBA" id="ARBA00023010"/>
    </source>
</evidence>
<dbReference type="FunFam" id="1.10.287.110:FF:000006">
    <property type="entry name" value="Import inner membrane translocase subunit TIM16"/>
    <property type="match status" value="1"/>
</dbReference>
<name>A0AAV7JD13_9METZ</name>
<organism evidence="9 10">
    <name type="scientific">Oopsacas minuta</name>
    <dbReference type="NCBI Taxonomy" id="111878"/>
    <lineage>
        <taxon>Eukaryota</taxon>
        <taxon>Metazoa</taxon>
        <taxon>Porifera</taxon>
        <taxon>Hexactinellida</taxon>
        <taxon>Hexasterophora</taxon>
        <taxon>Lyssacinosida</taxon>
        <taxon>Leucopsacidae</taxon>
        <taxon>Oopsacas</taxon>
    </lineage>
</organism>
<evidence type="ECO:0000256" key="8">
    <source>
        <dbReference type="ARBA" id="ARBA00023136"/>
    </source>
</evidence>
<dbReference type="Proteomes" id="UP001165289">
    <property type="component" value="Unassembled WGS sequence"/>
</dbReference>
<dbReference type="PANTHER" id="PTHR12388:SF0">
    <property type="entry name" value="MITOCHONDRIAL IMPORT INNER MEMBRANE TRANSLOCASE SUBUNIT TIM16"/>
    <property type="match status" value="1"/>
</dbReference>
<sequence length="112" mass="12472">MAKNLGRLILYGVSIFSRALSQAIRNQPSAFDNGNNHVGGGGISNKVSSDILSGMTLEESKQILNLKSFDPKEVERNYQYLFNANDKRNGGSFYIQSKVFRAKERIDLQSPT</sequence>
<keyword evidence="3" id="KW-0813">Transport</keyword>
<evidence type="ECO:0000256" key="5">
    <source>
        <dbReference type="ARBA" id="ARBA00022927"/>
    </source>
</evidence>
<evidence type="ECO:0000256" key="1">
    <source>
        <dbReference type="ARBA" id="ARBA00004637"/>
    </source>
</evidence>
<accession>A0AAV7JD13</accession>
<evidence type="ECO:0000256" key="3">
    <source>
        <dbReference type="ARBA" id="ARBA00022448"/>
    </source>
</evidence>
<comment type="similarity">
    <text evidence="2">Belongs to the TIM16/PAM16 family.</text>
</comment>
<evidence type="ECO:0000313" key="10">
    <source>
        <dbReference type="Proteomes" id="UP001165289"/>
    </source>
</evidence>
<keyword evidence="10" id="KW-1185">Reference proteome</keyword>
<dbReference type="AlphaFoldDB" id="A0AAV7JD13"/>
<keyword evidence="8" id="KW-0472">Membrane</keyword>
<protein>
    <submittedName>
        <fullName evidence="9">Mitochondrial import inner membrane translocase subunit TIM16</fullName>
    </submittedName>
</protein>
<comment type="subcellular location">
    <subcellularLocation>
        <location evidence="1">Mitochondrion inner membrane</location>
        <topology evidence="1">Peripheral membrane protein</topology>
    </subcellularLocation>
</comment>
<comment type="caution">
    <text evidence="9">The sequence shown here is derived from an EMBL/GenBank/DDBJ whole genome shotgun (WGS) entry which is preliminary data.</text>
</comment>
<gene>
    <name evidence="9" type="ORF">LOD99_9226</name>
</gene>
<reference evidence="9 10" key="1">
    <citation type="journal article" date="2023" name="BMC Biol.">
        <title>The compact genome of the sponge Oopsacas minuta (Hexactinellida) is lacking key metazoan core genes.</title>
        <authorList>
            <person name="Santini S."/>
            <person name="Schenkelaars Q."/>
            <person name="Jourda C."/>
            <person name="Duchesne M."/>
            <person name="Belahbib H."/>
            <person name="Rocher C."/>
            <person name="Selva M."/>
            <person name="Riesgo A."/>
            <person name="Vervoort M."/>
            <person name="Leys S.P."/>
            <person name="Kodjabachian L."/>
            <person name="Le Bivic A."/>
            <person name="Borchiellini C."/>
            <person name="Claverie J.M."/>
            <person name="Renard E."/>
        </authorList>
    </citation>
    <scope>NUCLEOTIDE SEQUENCE [LARGE SCALE GENOMIC DNA]</scope>
    <source>
        <strain evidence="9">SPO-2</strain>
    </source>
</reference>
<evidence type="ECO:0000256" key="7">
    <source>
        <dbReference type="ARBA" id="ARBA00023128"/>
    </source>
</evidence>
<dbReference type="Gene3D" id="1.10.287.110">
    <property type="entry name" value="DnaJ domain"/>
    <property type="match status" value="1"/>
</dbReference>
<dbReference type="PANTHER" id="PTHR12388">
    <property type="entry name" value="MITOCHONDRIA ASSOCIATED GRANULOCYTE MACROPHAGE CSF SIGNALING MOLECULE"/>
    <property type="match status" value="1"/>
</dbReference>